<dbReference type="STRING" id="1367852.SAMN05216516_10163"/>
<dbReference type="EMBL" id="FOVC01000001">
    <property type="protein sequence ID" value="SFM87089.1"/>
    <property type="molecule type" value="Genomic_DNA"/>
</dbReference>
<dbReference type="AlphaFoldDB" id="A0A1I4UDN6"/>
<sequence length="97" mass="11258">MKKLIAQIWQRMDRWPLRLLSLLLALWLAGCLFWAPARFASHTSTLSLWQGLVIMWAICASVIFGVGFQPQRLRWKMLFLPLPAIVVVVCGLVFFYH</sequence>
<keyword evidence="1" id="KW-0812">Transmembrane</keyword>
<proteinExistence type="predicted"/>
<dbReference type="InterPro" id="IPR011846">
    <property type="entry name" value="Cyd_oper_YbgE"/>
</dbReference>
<dbReference type="NCBIfam" id="NF007881">
    <property type="entry name" value="PRK10588.1"/>
    <property type="match status" value="1"/>
</dbReference>
<evidence type="ECO:0000313" key="3">
    <source>
        <dbReference type="Proteomes" id="UP000242222"/>
    </source>
</evidence>
<keyword evidence="3" id="KW-1185">Reference proteome</keyword>
<accession>A0A1I4UDN6</accession>
<dbReference type="RefSeq" id="WP_092873599.1">
    <property type="nucleotide sequence ID" value="NZ_FOVC01000001.1"/>
</dbReference>
<dbReference type="NCBIfam" id="TIGR02112">
    <property type="entry name" value="cyd_oper_ybgE"/>
    <property type="match status" value="1"/>
</dbReference>
<dbReference type="OrthoDB" id="5298003at2"/>
<reference evidence="3" key="1">
    <citation type="submission" date="2016-10" db="EMBL/GenBank/DDBJ databases">
        <authorList>
            <person name="Varghese N."/>
            <person name="Submissions S."/>
        </authorList>
    </citation>
    <scope>NUCLEOTIDE SEQUENCE [LARGE SCALE GENOMIC DNA]</scope>
    <source>
        <strain evidence="3">N6PO6</strain>
    </source>
</reference>
<feature type="transmembrane region" description="Helical" evidence="1">
    <location>
        <begin position="49"/>
        <end position="66"/>
    </location>
</feature>
<name>A0A1I4UDN6_9GAMM</name>
<keyword evidence="1" id="KW-0472">Membrane</keyword>
<dbReference type="Proteomes" id="UP000242222">
    <property type="component" value="Unassembled WGS sequence"/>
</dbReference>
<protein>
    <submittedName>
        <fullName evidence="2">Cyd operon protein YbgE</fullName>
    </submittedName>
</protein>
<organism evidence="2 3">
    <name type="scientific">Izhakiella capsodis</name>
    <dbReference type="NCBI Taxonomy" id="1367852"/>
    <lineage>
        <taxon>Bacteria</taxon>
        <taxon>Pseudomonadati</taxon>
        <taxon>Pseudomonadota</taxon>
        <taxon>Gammaproteobacteria</taxon>
        <taxon>Enterobacterales</taxon>
        <taxon>Erwiniaceae</taxon>
        <taxon>Izhakiella</taxon>
    </lineage>
</organism>
<evidence type="ECO:0000313" key="2">
    <source>
        <dbReference type="EMBL" id="SFM87089.1"/>
    </source>
</evidence>
<evidence type="ECO:0000256" key="1">
    <source>
        <dbReference type="SAM" id="Phobius"/>
    </source>
</evidence>
<feature type="transmembrane region" description="Helical" evidence="1">
    <location>
        <begin position="78"/>
        <end position="96"/>
    </location>
</feature>
<keyword evidence="1" id="KW-1133">Transmembrane helix</keyword>
<dbReference type="Pfam" id="PF09600">
    <property type="entry name" value="Cyd_oper_YbgE"/>
    <property type="match status" value="1"/>
</dbReference>
<gene>
    <name evidence="2" type="ORF">SAMN05216516_10163</name>
</gene>
<dbReference type="PROSITE" id="PS51257">
    <property type="entry name" value="PROKAR_LIPOPROTEIN"/>
    <property type="match status" value="1"/>
</dbReference>